<dbReference type="InterPro" id="IPR010994">
    <property type="entry name" value="RuvA_2-like"/>
</dbReference>
<dbReference type="GO" id="GO:0006281">
    <property type="term" value="P:DNA repair"/>
    <property type="evidence" value="ECO:0007669"/>
    <property type="project" value="InterPro"/>
</dbReference>
<dbReference type="PANTHER" id="PTHR21180:SF32">
    <property type="entry name" value="ENDONUCLEASE_EXONUCLEASE_PHOSPHATASE FAMILY DOMAIN-CONTAINING PROTEIN 1"/>
    <property type="match status" value="1"/>
</dbReference>
<evidence type="ECO:0000313" key="4">
    <source>
        <dbReference type="Proteomes" id="UP000229740"/>
    </source>
</evidence>
<dbReference type="GO" id="GO:0003677">
    <property type="term" value="F:DNA binding"/>
    <property type="evidence" value="ECO:0007669"/>
    <property type="project" value="InterPro"/>
</dbReference>
<dbReference type="SUPFAM" id="SSF47781">
    <property type="entry name" value="RuvA domain 2-like"/>
    <property type="match status" value="1"/>
</dbReference>
<feature type="domain" description="Helix-hairpin-helix DNA-binding motif class 1" evidence="2">
    <location>
        <begin position="96"/>
        <end position="115"/>
    </location>
</feature>
<organism evidence="3 4">
    <name type="scientific">candidate division KSB3 bacterium</name>
    <dbReference type="NCBI Taxonomy" id="2044937"/>
    <lineage>
        <taxon>Bacteria</taxon>
        <taxon>candidate division KSB3</taxon>
    </lineage>
</organism>
<dbReference type="Gene3D" id="1.10.150.320">
    <property type="entry name" value="Photosystem II 12 kDa extrinsic protein"/>
    <property type="match status" value="1"/>
</dbReference>
<evidence type="ECO:0000256" key="1">
    <source>
        <dbReference type="SAM" id="Phobius"/>
    </source>
</evidence>
<proteinExistence type="predicted"/>
<gene>
    <name evidence="3" type="ORF">CSB45_11750</name>
</gene>
<dbReference type="EMBL" id="PDPS01000035">
    <property type="protein sequence ID" value="PID56350.1"/>
    <property type="molecule type" value="Genomic_DNA"/>
</dbReference>
<dbReference type="GO" id="GO:0015627">
    <property type="term" value="C:type II protein secretion system complex"/>
    <property type="evidence" value="ECO:0007669"/>
    <property type="project" value="TreeGrafter"/>
</dbReference>
<protein>
    <recommendedName>
        <fullName evidence="2">Helix-hairpin-helix DNA-binding motif class 1 domain-containing protein</fullName>
    </recommendedName>
</protein>
<feature type="transmembrane region" description="Helical" evidence="1">
    <location>
        <begin position="12"/>
        <end position="31"/>
    </location>
</feature>
<keyword evidence="1" id="KW-0472">Membrane</keyword>
<name>A0A2G6E2S9_9BACT</name>
<feature type="domain" description="Helix-hairpin-helix DNA-binding motif class 1" evidence="2">
    <location>
        <begin position="66"/>
        <end position="85"/>
    </location>
</feature>
<dbReference type="InterPro" id="IPR003583">
    <property type="entry name" value="Hlx-hairpin-Hlx_DNA-bd_motif"/>
</dbReference>
<sequence>MGVIAFSIKQQQILGIFCAAYGVYLLIFLFLSSAGAPEASTVPQPDPPDLLFYLEPPVDINTADSPELRLLPGIGPVLAERIIDYRRLNGSFHAAEELDEVYGIGPKTIQKIRPYLLFSQ</sequence>
<dbReference type="InterPro" id="IPR051675">
    <property type="entry name" value="Endo/Exo/Phosphatase_dom_1"/>
</dbReference>
<keyword evidence="1" id="KW-1133">Transmembrane helix</keyword>
<dbReference type="PANTHER" id="PTHR21180">
    <property type="entry name" value="ENDONUCLEASE/EXONUCLEASE/PHOSPHATASE FAMILY DOMAIN-CONTAINING PROTEIN 1"/>
    <property type="match status" value="1"/>
</dbReference>
<evidence type="ECO:0000259" key="2">
    <source>
        <dbReference type="SMART" id="SM00278"/>
    </source>
</evidence>
<dbReference type="AlphaFoldDB" id="A0A2G6E2S9"/>
<dbReference type="Proteomes" id="UP000229740">
    <property type="component" value="Unassembled WGS sequence"/>
</dbReference>
<keyword evidence="1" id="KW-0812">Transmembrane</keyword>
<dbReference type="Pfam" id="PF12836">
    <property type="entry name" value="HHH_3"/>
    <property type="match status" value="1"/>
</dbReference>
<dbReference type="GO" id="GO:0015628">
    <property type="term" value="P:protein secretion by the type II secretion system"/>
    <property type="evidence" value="ECO:0007669"/>
    <property type="project" value="TreeGrafter"/>
</dbReference>
<comment type="caution">
    <text evidence="3">The sequence shown here is derived from an EMBL/GenBank/DDBJ whole genome shotgun (WGS) entry which is preliminary data.</text>
</comment>
<dbReference type="SMART" id="SM00278">
    <property type="entry name" value="HhH1"/>
    <property type="match status" value="2"/>
</dbReference>
<reference evidence="3 4" key="1">
    <citation type="submission" date="2017-10" db="EMBL/GenBank/DDBJ databases">
        <title>Novel microbial diversity and functional potential in the marine mammal oral microbiome.</title>
        <authorList>
            <person name="Dudek N.K."/>
            <person name="Sun C.L."/>
            <person name="Burstein D."/>
            <person name="Kantor R.S."/>
            <person name="Aliaga Goltsman D.S."/>
            <person name="Bik E.M."/>
            <person name="Thomas B.C."/>
            <person name="Banfield J.F."/>
            <person name="Relman D.A."/>
        </authorList>
    </citation>
    <scope>NUCLEOTIDE SEQUENCE [LARGE SCALE GENOMIC DNA]</scope>
    <source>
        <strain evidence="3">DOLZORAL124_49_17</strain>
    </source>
</reference>
<evidence type="ECO:0000313" key="3">
    <source>
        <dbReference type="EMBL" id="PID56350.1"/>
    </source>
</evidence>
<accession>A0A2G6E2S9</accession>